<dbReference type="STRING" id="457427.SSOG_03044"/>
<proteinExistence type="predicted"/>
<dbReference type="HOGENOM" id="CLU_183104_0_0_11"/>
<gene>
    <name evidence="1" type="ORF">SSOG_03044</name>
</gene>
<sequence length="97" mass="10208">MGLQGGAAPVVAGAWRGSRRCGAMQHEMRAEYEEGSSGRVAGAPVKIWHMVRGNGTAAMCGRELAPDAETQDADLWATGDSGPFCHSCGAMYLREVP</sequence>
<accession>D9WGB4</accession>
<organism evidence="1 2">
    <name type="scientific">Streptomyces himastatinicus ATCC 53653</name>
    <dbReference type="NCBI Taxonomy" id="457427"/>
    <lineage>
        <taxon>Bacteria</taxon>
        <taxon>Bacillati</taxon>
        <taxon>Actinomycetota</taxon>
        <taxon>Actinomycetes</taxon>
        <taxon>Kitasatosporales</taxon>
        <taxon>Streptomycetaceae</taxon>
        <taxon>Streptomyces</taxon>
        <taxon>Streptomyces violaceusniger group</taxon>
    </lineage>
</organism>
<reference evidence="1 2" key="1">
    <citation type="submission" date="2009-02" db="EMBL/GenBank/DDBJ databases">
        <title>Annotation of Streptomyces hygroscopicus strain ATCC 53653.</title>
        <authorList>
            <consortium name="The Broad Institute Genome Sequencing Platform"/>
            <consortium name="Broad Institute Microbial Sequencing Center"/>
            <person name="Fischbach M."/>
            <person name="Godfrey P."/>
            <person name="Ward D."/>
            <person name="Young S."/>
            <person name="Zeng Q."/>
            <person name="Koehrsen M."/>
            <person name="Alvarado L."/>
            <person name="Berlin A.M."/>
            <person name="Bochicchio J."/>
            <person name="Borenstein D."/>
            <person name="Chapman S.B."/>
            <person name="Chen Z."/>
            <person name="Engels R."/>
            <person name="Freedman E."/>
            <person name="Gellesch M."/>
            <person name="Goldberg J."/>
            <person name="Griggs A."/>
            <person name="Gujja S."/>
            <person name="Heilman E.R."/>
            <person name="Heiman D.I."/>
            <person name="Hepburn T.A."/>
            <person name="Howarth C."/>
            <person name="Jen D."/>
            <person name="Larson L."/>
            <person name="Lewis B."/>
            <person name="Mehta T."/>
            <person name="Park D."/>
            <person name="Pearson M."/>
            <person name="Richards J."/>
            <person name="Roberts A."/>
            <person name="Saif S."/>
            <person name="Shea T.D."/>
            <person name="Shenoy N."/>
            <person name="Sisk P."/>
            <person name="Stolte C."/>
            <person name="Sykes S.N."/>
            <person name="Thomson T."/>
            <person name="Walk T."/>
            <person name="White J."/>
            <person name="Yandava C."/>
            <person name="Straight P."/>
            <person name="Clardy J."/>
            <person name="Hung D."/>
            <person name="Kolter R."/>
            <person name="Mekalanos J."/>
            <person name="Walker S."/>
            <person name="Walsh C.T."/>
            <person name="Wieland-Brown L.C."/>
            <person name="Haas B."/>
            <person name="Nusbaum C."/>
            <person name="Birren B."/>
        </authorList>
    </citation>
    <scope>NUCLEOTIDE SEQUENCE [LARGE SCALE GENOMIC DNA]</scope>
    <source>
        <strain evidence="1 2">ATCC 53653</strain>
    </source>
</reference>
<evidence type="ECO:0000313" key="2">
    <source>
        <dbReference type="Proteomes" id="UP000003963"/>
    </source>
</evidence>
<dbReference type="Proteomes" id="UP000003963">
    <property type="component" value="Unassembled WGS sequence"/>
</dbReference>
<evidence type="ECO:0000313" key="1">
    <source>
        <dbReference type="EMBL" id="EFL23330.1"/>
    </source>
</evidence>
<keyword evidence="2" id="KW-1185">Reference proteome</keyword>
<dbReference type="AlphaFoldDB" id="D9WGB4"/>
<name>D9WGB4_9ACTN</name>
<dbReference type="EMBL" id="GG657754">
    <property type="protein sequence ID" value="EFL23330.1"/>
    <property type="molecule type" value="Genomic_DNA"/>
</dbReference>
<protein>
    <submittedName>
        <fullName evidence="1">Uncharacterized protein</fullName>
    </submittedName>
</protein>